<evidence type="ECO:0000256" key="3">
    <source>
        <dbReference type="ARBA" id="ARBA00023027"/>
    </source>
</evidence>
<proteinExistence type="inferred from homology"/>
<dbReference type="InterPro" id="IPR029154">
    <property type="entry name" value="HIBADH-like_NADP-bd"/>
</dbReference>
<dbReference type="InterPro" id="IPR006115">
    <property type="entry name" value="6PGDH_NADP-bd"/>
</dbReference>
<comment type="similarity">
    <text evidence="1">Belongs to the HIBADH-related family.</text>
</comment>
<keyword evidence="2" id="KW-0560">Oxidoreductase</keyword>
<comment type="caution">
    <text evidence="6">The sequence shown here is derived from an EMBL/GenBank/DDBJ whole genome shotgun (WGS) entry which is preliminary data.</text>
</comment>
<dbReference type="SUPFAM" id="SSF48179">
    <property type="entry name" value="6-phosphogluconate dehydrogenase C-terminal domain-like"/>
    <property type="match status" value="1"/>
</dbReference>
<accession>A0ABP6NRI9</accession>
<dbReference type="RefSeq" id="WP_344686882.1">
    <property type="nucleotide sequence ID" value="NZ_BAAAVV010000001.1"/>
</dbReference>
<gene>
    <name evidence="6" type="primary">garR</name>
    <name evidence="6" type="ORF">GCM10010531_04580</name>
</gene>
<evidence type="ECO:0000256" key="2">
    <source>
        <dbReference type="ARBA" id="ARBA00023002"/>
    </source>
</evidence>
<dbReference type="Proteomes" id="UP001499924">
    <property type="component" value="Unassembled WGS sequence"/>
</dbReference>
<dbReference type="PANTHER" id="PTHR43060:SF15">
    <property type="entry name" value="3-HYDROXYISOBUTYRATE DEHYDROGENASE-LIKE 1, MITOCHONDRIAL-RELATED"/>
    <property type="match status" value="1"/>
</dbReference>
<organism evidence="6 7">
    <name type="scientific">Blastococcus jejuensis</name>
    <dbReference type="NCBI Taxonomy" id="351224"/>
    <lineage>
        <taxon>Bacteria</taxon>
        <taxon>Bacillati</taxon>
        <taxon>Actinomycetota</taxon>
        <taxon>Actinomycetes</taxon>
        <taxon>Geodermatophilales</taxon>
        <taxon>Geodermatophilaceae</taxon>
        <taxon>Blastococcus</taxon>
    </lineage>
</organism>
<dbReference type="PIRSF" id="PIRSF000103">
    <property type="entry name" value="HIBADH"/>
    <property type="match status" value="1"/>
</dbReference>
<keyword evidence="7" id="KW-1185">Reference proteome</keyword>
<evidence type="ECO:0000259" key="4">
    <source>
        <dbReference type="Pfam" id="PF03446"/>
    </source>
</evidence>
<dbReference type="Gene3D" id="1.10.1040.10">
    <property type="entry name" value="N-(1-d-carboxylethyl)-l-norvaline Dehydrogenase, domain 2"/>
    <property type="match status" value="1"/>
</dbReference>
<dbReference type="Pfam" id="PF03446">
    <property type="entry name" value="NAD_binding_2"/>
    <property type="match status" value="1"/>
</dbReference>
<dbReference type="PANTHER" id="PTHR43060">
    <property type="entry name" value="3-HYDROXYISOBUTYRATE DEHYDROGENASE-LIKE 1, MITOCHONDRIAL-RELATED"/>
    <property type="match status" value="1"/>
</dbReference>
<evidence type="ECO:0000259" key="5">
    <source>
        <dbReference type="Pfam" id="PF14833"/>
    </source>
</evidence>
<dbReference type="InterPro" id="IPR036291">
    <property type="entry name" value="NAD(P)-bd_dom_sf"/>
</dbReference>
<dbReference type="EMBL" id="BAAAVV010000001">
    <property type="protein sequence ID" value="GAA3156343.1"/>
    <property type="molecule type" value="Genomic_DNA"/>
</dbReference>
<dbReference type="InterPro" id="IPR008927">
    <property type="entry name" value="6-PGluconate_DH-like_C_sf"/>
</dbReference>
<feature type="domain" description="6-phosphogluconate dehydrogenase NADP-binding" evidence="4">
    <location>
        <begin position="9"/>
        <end position="166"/>
    </location>
</feature>
<dbReference type="Pfam" id="PF14833">
    <property type="entry name" value="NAD_binding_11"/>
    <property type="match status" value="1"/>
</dbReference>
<feature type="domain" description="3-hydroxyisobutyrate dehydrogenase-like NAD-binding" evidence="5">
    <location>
        <begin position="169"/>
        <end position="259"/>
    </location>
</feature>
<reference evidence="7" key="1">
    <citation type="journal article" date="2019" name="Int. J. Syst. Evol. Microbiol.">
        <title>The Global Catalogue of Microorganisms (GCM) 10K type strain sequencing project: providing services to taxonomists for standard genome sequencing and annotation.</title>
        <authorList>
            <consortium name="The Broad Institute Genomics Platform"/>
            <consortium name="The Broad Institute Genome Sequencing Center for Infectious Disease"/>
            <person name="Wu L."/>
            <person name="Ma J."/>
        </authorList>
    </citation>
    <scope>NUCLEOTIDE SEQUENCE [LARGE SCALE GENOMIC DNA]</scope>
    <source>
        <strain evidence="7">JCM 15614</strain>
    </source>
</reference>
<dbReference type="InterPro" id="IPR015815">
    <property type="entry name" value="HIBADH-related"/>
</dbReference>
<dbReference type="SUPFAM" id="SSF51735">
    <property type="entry name" value="NAD(P)-binding Rossmann-fold domains"/>
    <property type="match status" value="1"/>
</dbReference>
<dbReference type="InterPro" id="IPR013328">
    <property type="entry name" value="6PGD_dom2"/>
</dbReference>
<dbReference type="Gene3D" id="3.40.50.720">
    <property type="entry name" value="NAD(P)-binding Rossmann-like Domain"/>
    <property type="match status" value="1"/>
</dbReference>
<evidence type="ECO:0000256" key="1">
    <source>
        <dbReference type="ARBA" id="ARBA00009080"/>
    </source>
</evidence>
<evidence type="ECO:0000313" key="7">
    <source>
        <dbReference type="Proteomes" id="UP001499924"/>
    </source>
</evidence>
<sequence>MVEQQAPVFAVLGLGAMGAPVVGHLLAAGVPVQVYDLDPAAVARAVGLGARAADSAEAVARGAAVVAIFVPSDDDVREVCLGEGGVLAGCAEGAVVLLCSSLRPETCRAVADAAPRGVAVLDAALTGGVRGAEAGQINLLVGGDAAVLDRVRPLLEPWTKAVHHLGPLGAGQVGKTANNLVHWAQICAITEALELARRGGVSVPVLRAALQDGPTDSRTLRELEHMRLTWHVKDLANTADLAGRVGMDIPVAETARRVMVGTTVEDVARLLADGPLRTGESV</sequence>
<protein>
    <submittedName>
        <fullName evidence="6">2-hydroxy-3-oxopropionate reductase</fullName>
    </submittedName>
</protein>
<evidence type="ECO:0000313" key="6">
    <source>
        <dbReference type="EMBL" id="GAA3156343.1"/>
    </source>
</evidence>
<keyword evidence="3" id="KW-0520">NAD</keyword>
<name>A0ABP6NRI9_9ACTN</name>